<keyword evidence="4" id="KW-0808">Transferase</keyword>
<dbReference type="Pfam" id="PF06580">
    <property type="entry name" value="His_kinase"/>
    <property type="match status" value="1"/>
</dbReference>
<keyword evidence="1" id="KW-0812">Transmembrane</keyword>
<keyword evidence="5" id="KW-1185">Reference proteome</keyword>
<keyword evidence="4" id="KW-0418">Kinase</keyword>
<evidence type="ECO:0000313" key="4">
    <source>
        <dbReference type="EMBL" id="PCE64662.1"/>
    </source>
</evidence>
<dbReference type="RefSeq" id="WP_097439943.1">
    <property type="nucleotide sequence ID" value="NZ_KZ300476.1"/>
</dbReference>
<dbReference type="AlphaFoldDB" id="A0A2A4GA82"/>
<dbReference type="GO" id="GO:0016020">
    <property type="term" value="C:membrane"/>
    <property type="evidence" value="ECO:0007669"/>
    <property type="project" value="InterPro"/>
</dbReference>
<sequence length="456" mass="52554">MQNPNQNYRKTGLVKYLYSGFIIGCIIFLIEVLVRWLSGKPFSFDSGLFQVFGYHQIYAISLTLINYGYFDLLDSRFNWKGTGKRRLWVGAIGSVVLTVLGVFIIRLNLEMVVEGEDWKTFIKGEHPLIYLATLFIAIVVSITYHAIYFYKHWQEKKVTEQKIIAGTASAKFDALKNQLDPHFLFNSLNVLTSLIDEDPDQAQKFTTSLSKVYRYVLEQKNKDLVSVDEELAFARTYVRLLKMRFEDSIVFEIPDAAANPEAKLVPLSLQLLLENAVKHNVVTQTRPLKVRVYEEQGSLIVTNNLQEKEVVKKSSGVGLRNIVQRYNLLTDREVRILKSAADFSVSLPLLTKKIEVMEPIVQQKTYIEDKRYEKARERVEAMKGFYGNLTAYCIVIPCLALLNYNTTSFPWVIFPTMGWGLGLLFHGMEAFGYNPFFGKGWEERKIREFMDQDNTK</sequence>
<gene>
    <name evidence="4" type="ORF">B7P33_05675</name>
</gene>
<organism evidence="4 5">
    <name type="scientific">Sediminicola luteus</name>
    <dbReference type="NCBI Taxonomy" id="319238"/>
    <lineage>
        <taxon>Bacteria</taxon>
        <taxon>Pseudomonadati</taxon>
        <taxon>Bacteroidota</taxon>
        <taxon>Flavobacteriia</taxon>
        <taxon>Flavobacteriales</taxon>
        <taxon>Flavobacteriaceae</taxon>
        <taxon>Sediminicola</taxon>
    </lineage>
</organism>
<dbReference type="InterPro" id="IPR025698">
    <property type="entry name" value="2TM_dom"/>
</dbReference>
<dbReference type="PANTHER" id="PTHR34220">
    <property type="entry name" value="SENSOR HISTIDINE KINASE YPDA"/>
    <property type="match status" value="1"/>
</dbReference>
<dbReference type="OrthoDB" id="9809908at2"/>
<feature type="domain" description="2TM" evidence="3">
    <location>
        <begin position="373"/>
        <end position="451"/>
    </location>
</feature>
<accession>A0A2A4GA82</accession>
<keyword evidence="1" id="KW-1133">Transmembrane helix</keyword>
<dbReference type="Pfam" id="PF13239">
    <property type="entry name" value="2TM"/>
    <property type="match status" value="1"/>
</dbReference>
<feature type="transmembrane region" description="Helical" evidence="1">
    <location>
        <begin position="129"/>
        <end position="150"/>
    </location>
</feature>
<feature type="transmembrane region" description="Helical" evidence="1">
    <location>
        <begin position="57"/>
        <end position="75"/>
    </location>
</feature>
<feature type="transmembrane region" description="Helical" evidence="1">
    <location>
        <begin position="16"/>
        <end position="37"/>
    </location>
</feature>
<dbReference type="EMBL" id="NBWU01000002">
    <property type="protein sequence ID" value="PCE64662.1"/>
    <property type="molecule type" value="Genomic_DNA"/>
</dbReference>
<evidence type="ECO:0000259" key="2">
    <source>
        <dbReference type="Pfam" id="PF06580"/>
    </source>
</evidence>
<keyword evidence="1" id="KW-0472">Membrane</keyword>
<evidence type="ECO:0000256" key="1">
    <source>
        <dbReference type="SAM" id="Phobius"/>
    </source>
</evidence>
<feature type="domain" description="Signal transduction histidine kinase internal region" evidence="2">
    <location>
        <begin position="170"/>
        <end position="248"/>
    </location>
</feature>
<dbReference type="GO" id="GO:0000155">
    <property type="term" value="F:phosphorelay sensor kinase activity"/>
    <property type="evidence" value="ECO:0007669"/>
    <property type="project" value="InterPro"/>
</dbReference>
<comment type="caution">
    <text evidence="4">The sequence shown here is derived from an EMBL/GenBank/DDBJ whole genome shotgun (WGS) entry which is preliminary data.</text>
</comment>
<feature type="transmembrane region" description="Helical" evidence="1">
    <location>
        <begin position="87"/>
        <end position="109"/>
    </location>
</feature>
<protein>
    <submittedName>
        <fullName evidence="4">Histidine kinase</fullName>
    </submittedName>
</protein>
<evidence type="ECO:0000259" key="3">
    <source>
        <dbReference type="Pfam" id="PF13239"/>
    </source>
</evidence>
<feature type="transmembrane region" description="Helical" evidence="1">
    <location>
        <begin position="384"/>
        <end position="402"/>
    </location>
</feature>
<name>A0A2A4GA82_9FLAO</name>
<reference evidence="4 5" key="1">
    <citation type="submission" date="2017-04" db="EMBL/GenBank/DDBJ databases">
        <title>A new member of the family Flavobacteriaceae isolated from ascidians.</title>
        <authorList>
            <person name="Chen L."/>
        </authorList>
    </citation>
    <scope>NUCLEOTIDE SEQUENCE [LARGE SCALE GENOMIC DNA]</scope>
    <source>
        <strain evidence="4 5">HQA918</strain>
    </source>
</reference>
<proteinExistence type="predicted"/>
<dbReference type="Proteomes" id="UP000219559">
    <property type="component" value="Unassembled WGS sequence"/>
</dbReference>
<evidence type="ECO:0000313" key="5">
    <source>
        <dbReference type="Proteomes" id="UP000219559"/>
    </source>
</evidence>
<dbReference type="InterPro" id="IPR010559">
    <property type="entry name" value="Sig_transdc_His_kin_internal"/>
</dbReference>
<dbReference type="InterPro" id="IPR050640">
    <property type="entry name" value="Bact_2-comp_sensor_kinase"/>
</dbReference>
<dbReference type="PANTHER" id="PTHR34220:SF7">
    <property type="entry name" value="SENSOR HISTIDINE KINASE YPDA"/>
    <property type="match status" value="1"/>
</dbReference>